<accession>A0A914HB28</accession>
<keyword evidence="1" id="KW-1133">Transmembrane helix</keyword>
<evidence type="ECO:0000313" key="3">
    <source>
        <dbReference type="WBParaSite" id="Gr19_v10_g15878.t1"/>
    </source>
</evidence>
<feature type="transmembrane region" description="Helical" evidence="1">
    <location>
        <begin position="201"/>
        <end position="225"/>
    </location>
</feature>
<dbReference type="WBParaSite" id="Gr19_v10_g15878.t1">
    <property type="protein sequence ID" value="Gr19_v10_g15878.t1"/>
    <property type="gene ID" value="Gr19_v10_g15878"/>
</dbReference>
<feature type="transmembrane region" description="Helical" evidence="1">
    <location>
        <begin position="237"/>
        <end position="253"/>
    </location>
</feature>
<sequence length="333" mass="38713">MSTNANKLLFHWSSLLMQGGLVFSPIIVNSWRNKLNHDFHLRKMISADLPNMPDENLLSLIEAELFEKSEGRMYPFEKADFGIKVQDDMESATYGFFNCYNSALFRFSTRLALADVETIRRHYPNFLRLFKENFASKWVKDLKSVWDNIRSAKGVRDLLTIFREKDLHHLHVDTSLLSDEDLQKVLLSPNAKKFVITREILLADSFFHAMPALYSFMSFGIGWILLSFLKLKMNERLAVAISFLFAVCFFIFLDRIDRINEVVKFDKECLELDDVHLSGAKEYLQSSIELGKLLNRLTNGKARFDANGNYERHMITYTDRLKILKLCIYSSSV</sequence>
<organism evidence="2 3">
    <name type="scientific">Globodera rostochiensis</name>
    <name type="common">Golden nematode worm</name>
    <name type="synonym">Heterodera rostochiensis</name>
    <dbReference type="NCBI Taxonomy" id="31243"/>
    <lineage>
        <taxon>Eukaryota</taxon>
        <taxon>Metazoa</taxon>
        <taxon>Ecdysozoa</taxon>
        <taxon>Nematoda</taxon>
        <taxon>Chromadorea</taxon>
        <taxon>Rhabditida</taxon>
        <taxon>Tylenchina</taxon>
        <taxon>Tylenchomorpha</taxon>
        <taxon>Tylenchoidea</taxon>
        <taxon>Heteroderidae</taxon>
        <taxon>Heteroderinae</taxon>
        <taxon>Globodera</taxon>
    </lineage>
</organism>
<protein>
    <submittedName>
        <fullName evidence="3">Uncharacterized protein</fullName>
    </submittedName>
</protein>
<dbReference type="Proteomes" id="UP000887572">
    <property type="component" value="Unplaced"/>
</dbReference>
<proteinExistence type="predicted"/>
<keyword evidence="1" id="KW-0812">Transmembrane</keyword>
<dbReference type="AlphaFoldDB" id="A0A914HB28"/>
<reference evidence="3" key="1">
    <citation type="submission" date="2022-11" db="UniProtKB">
        <authorList>
            <consortium name="WormBaseParasite"/>
        </authorList>
    </citation>
    <scope>IDENTIFICATION</scope>
</reference>
<name>A0A914HB28_GLORO</name>
<keyword evidence="1" id="KW-0472">Membrane</keyword>
<evidence type="ECO:0000256" key="1">
    <source>
        <dbReference type="SAM" id="Phobius"/>
    </source>
</evidence>
<evidence type="ECO:0000313" key="2">
    <source>
        <dbReference type="Proteomes" id="UP000887572"/>
    </source>
</evidence>
<keyword evidence="2" id="KW-1185">Reference proteome</keyword>